<evidence type="ECO:0000313" key="1">
    <source>
        <dbReference type="EMBL" id="SFF53379.1"/>
    </source>
</evidence>
<sequence length="137" mass="15702">MNIVIDEKYGKFGYDLELKAMFHHWKGFLLLDEVKHVAETTNPMMKELGLVNVIADHNEMELFSDEVSAYIAETWIPAQEEAGVKNIFVVLSQEAFAKFAAEEMHEHAKEKAKIDIRHFGSMEDAIEAARQYNANNK</sequence>
<evidence type="ECO:0008006" key="3">
    <source>
        <dbReference type="Google" id="ProtNLM"/>
    </source>
</evidence>
<gene>
    <name evidence="1" type="ORF">SAMN04488541_105019</name>
</gene>
<organism evidence="1 2">
    <name type="scientific">Thermoflexibacter ruber</name>
    <dbReference type="NCBI Taxonomy" id="1003"/>
    <lineage>
        <taxon>Bacteria</taxon>
        <taxon>Pseudomonadati</taxon>
        <taxon>Bacteroidota</taxon>
        <taxon>Cytophagia</taxon>
        <taxon>Cytophagales</taxon>
        <taxon>Thermoflexibacteraceae</taxon>
        <taxon>Thermoflexibacter</taxon>
    </lineage>
</organism>
<evidence type="ECO:0000313" key="2">
    <source>
        <dbReference type="Proteomes" id="UP000199513"/>
    </source>
</evidence>
<reference evidence="1 2" key="1">
    <citation type="submission" date="2016-10" db="EMBL/GenBank/DDBJ databases">
        <authorList>
            <person name="de Groot N.N."/>
        </authorList>
    </citation>
    <scope>NUCLEOTIDE SEQUENCE [LARGE SCALE GENOMIC DNA]</scope>
    <source>
        <strain>GEY</strain>
        <strain evidence="2">DSM 9560</strain>
    </source>
</reference>
<dbReference type="AlphaFoldDB" id="A0A1I2JGI6"/>
<dbReference type="RefSeq" id="WP_091549183.1">
    <property type="nucleotide sequence ID" value="NZ_FONY01000050.1"/>
</dbReference>
<dbReference type="OrthoDB" id="878538at2"/>
<name>A0A1I2JGI6_9BACT</name>
<accession>A0A1I2JGI6</accession>
<dbReference type="Proteomes" id="UP000199513">
    <property type="component" value="Unassembled WGS sequence"/>
</dbReference>
<dbReference type="STRING" id="1003.SAMN04488541_105019"/>
<dbReference type="EMBL" id="FONY01000050">
    <property type="protein sequence ID" value="SFF53379.1"/>
    <property type="molecule type" value="Genomic_DNA"/>
</dbReference>
<protein>
    <recommendedName>
        <fullName evidence="3">SpoIIAA-like</fullName>
    </recommendedName>
</protein>
<keyword evidence="2" id="KW-1185">Reference proteome</keyword>
<proteinExistence type="predicted"/>